<proteinExistence type="predicted"/>
<gene>
    <name evidence="2" type="ORF">COCON_G00128320</name>
</gene>
<dbReference type="AlphaFoldDB" id="A0A9Q1DE01"/>
<sequence>MEDALAGRRSSLVLLCPARSSCEPKFGRHAAACPALQLQRCPDRRTAARRIPEFSAVQPAPAVRAVAPATWLRSQAAVKLKAKFRGPAGTLPPVAVSEGRRSHLPPALLPSALRPELCCQTNGDRGPHSEELASGMRPTQGGVGGSWGREEARDKGRLAVPGVAEREGESKRRKVLSQALCTELDLRATQIHSARGPCWCNAVE</sequence>
<accession>A0A9Q1DE01</accession>
<dbReference type="EMBL" id="JAFJMO010000009">
    <property type="protein sequence ID" value="KAJ8267660.1"/>
    <property type="molecule type" value="Genomic_DNA"/>
</dbReference>
<feature type="region of interest" description="Disordered" evidence="1">
    <location>
        <begin position="119"/>
        <end position="154"/>
    </location>
</feature>
<evidence type="ECO:0000313" key="2">
    <source>
        <dbReference type="EMBL" id="KAJ8267660.1"/>
    </source>
</evidence>
<protein>
    <submittedName>
        <fullName evidence="2">Uncharacterized protein</fullName>
    </submittedName>
</protein>
<keyword evidence="3" id="KW-1185">Reference proteome</keyword>
<evidence type="ECO:0000256" key="1">
    <source>
        <dbReference type="SAM" id="MobiDB-lite"/>
    </source>
</evidence>
<name>A0A9Q1DE01_CONCO</name>
<evidence type="ECO:0000313" key="3">
    <source>
        <dbReference type="Proteomes" id="UP001152803"/>
    </source>
</evidence>
<reference evidence="2" key="1">
    <citation type="journal article" date="2023" name="Science">
        <title>Genome structures resolve the early diversification of teleost fishes.</title>
        <authorList>
            <person name="Parey E."/>
            <person name="Louis A."/>
            <person name="Montfort J."/>
            <person name="Bouchez O."/>
            <person name="Roques C."/>
            <person name="Iampietro C."/>
            <person name="Lluch J."/>
            <person name="Castinel A."/>
            <person name="Donnadieu C."/>
            <person name="Desvignes T."/>
            <person name="Floi Bucao C."/>
            <person name="Jouanno E."/>
            <person name="Wen M."/>
            <person name="Mejri S."/>
            <person name="Dirks R."/>
            <person name="Jansen H."/>
            <person name="Henkel C."/>
            <person name="Chen W.J."/>
            <person name="Zahm M."/>
            <person name="Cabau C."/>
            <person name="Klopp C."/>
            <person name="Thompson A.W."/>
            <person name="Robinson-Rechavi M."/>
            <person name="Braasch I."/>
            <person name="Lecointre G."/>
            <person name="Bobe J."/>
            <person name="Postlethwait J.H."/>
            <person name="Berthelot C."/>
            <person name="Roest Crollius H."/>
            <person name="Guiguen Y."/>
        </authorList>
    </citation>
    <scope>NUCLEOTIDE SEQUENCE</scope>
    <source>
        <strain evidence="2">Concon-B</strain>
    </source>
</reference>
<dbReference type="Proteomes" id="UP001152803">
    <property type="component" value="Unassembled WGS sequence"/>
</dbReference>
<comment type="caution">
    <text evidence="2">The sequence shown here is derived from an EMBL/GenBank/DDBJ whole genome shotgun (WGS) entry which is preliminary data.</text>
</comment>
<organism evidence="2 3">
    <name type="scientific">Conger conger</name>
    <name type="common">Conger eel</name>
    <name type="synonym">Muraena conger</name>
    <dbReference type="NCBI Taxonomy" id="82655"/>
    <lineage>
        <taxon>Eukaryota</taxon>
        <taxon>Metazoa</taxon>
        <taxon>Chordata</taxon>
        <taxon>Craniata</taxon>
        <taxon>Vertebrata</taxon>
        <taxon>Euteleostomi</taxon>
        <taxon>Actinopterygii</taxon>
        <taxon>Neopterygii</taxon>
        <taxon>Teleostei</taxon>
        <taxon>Anguilliformes</taxon>
        <taxon>Congridae</taxon>
        <taxon>Conger</taxon>
    </lineage>
</organism>